<accession>A0A151A8Z9</accession>
<name>A0A151A8Z9_9EURY</name>
<dbReference type="InterPro" id="IPR027417">
    <property type="entry name" value="P-loop_NTPase"/>
</dbReference>
<evidence type="ECO:0000313" key="3">
    <source>
        <dbReference type="Proteomes" id="UP000075321"/>
    </source>
</evidence>
<protein>
    <recommendedName>
        <fullName evidence="1">Helicase HerA central domain-containing protein</fullName>
    </recommendedName>
</protein>
<dbReference type="Proteomes" id="UP000075321">
    <property type="component" value="Unassembled WGS sequence"/>
</dbReference>
<dbReference type="SUPFAM" id="SSF52540">
    <property type="entry name" value="P-loop containing nucleoside triphosphate hydrolases"/>
    <property type="match status" value="1"/>
</dbReference>
<comment type="caution">
    <text evidence="2">The sequence shown here is derived from an EMBL/GenBank/DDBJ whole genome shotgun (WGS) entry which is preliminary data.</text>
</comment>
<dbReference type="Gene3D" id="3.40.50.300">
    <property type="entry name" value="P-loop containing nucleotide triphosphate hydrolases"/>
    <property type="match status" value="1"/>
</dbReference>
<dbReference type="InterPro" id="IPR002789">
    <property type="entry name" value="HerA_central"/>
</dbReference>
<dbReference type="EMBL" id="LTAZ01000016">
    <property type="protein sequence ID" value="KYH24176.1"/>
    <property type="molecule type" value="Genomic_DNA"/>
</dbReference>
<feature type="domain" description="Helicase HerA central" evidence="1">
    <location>
        <begin position="63"/>
        <end position="111"/>
    </location>
</feature>
<dbReference type="RefSeq" id="WP_066385411.1">
    <property type="nucleotide sequence ID" value="NZ_LTAZ01000016.1"/>
</dbReference>
<proteinExistence type="predicted"/>
<evidence type="ECO:0000313" key="2">
    <source>
        <dbReference type="EMBL" id="KYH24176.1"/>
    </source>
</evidence>
<dbReference type="AlphaFoldDB" id="A0A151A8Z9"/>
<dbReference type="PATRIC" id="fig|1008153.3.peg.4074"/>
<dbReference type="Pfam" id="PF01935">
    <property type="entry name" value="DUF87"/>
    <property type="match status" value="1"/>
</dbReference>
<keyword evidence="3" id="KW-1185">Reference proteome</keyword>
<evidence type="ECO:0000259" key="1">
    <source>
        <dbReference type="Pfam" id="PF01935"/>
    </source>
</evidence>
<reference evidence="2 3" key="1">
    <citation type="submission" date="2016-02" db="EMBL/GenBank/DDBJ databases">
        <title>Genome sequence of Halalkalicoccus paucihalophilus DSM 24557.</title>
        <authorList>
            <person name="Poehlein A."/>
            <person name="Daniel R."/>
        </authorList>
    </citation>
    <scope>NUCLEOTIDE SEQUENCE [LARGE SCALE GENOMIC DNA]</scope>
    <source>
        <strain evidence="2 3">DSM 24557</strain>
    </source>
</reference>
<sequence length="132" mass="14337">MTVESLLPVAAAGAAGSAFAAKRKVFPSAPEPDEENFVHPIKLKSADAEDIDNRFIKGVRIPRRSLLALGASGAGKSETLKHFVDQLQNDPNEPVVIYDHKTDYQDFLGDRETPMIRLSSEGSTDENEDAIA</sequence>
<organism evidence="2 3">
    <name type="scientific">Halalkalicoccus paucihalophilus</name>
    <dbReference type="NCBI Taxonomy" id="1008153"/>
    <lineage>
        <taxon>Archaea</taxon>
        <taxon>Methanobacteriati</taxon>
        <taxon>Methanobacteriota</taxon>
        <taxon>Stenosarchaea group</taxon>
        <taxon>Halobacteria</taxon>
        <taxon>Halobacteriales</taxon>
        <taxon>Halococcaceae</taxon>
        <taxon>Halalkalicoccus</taxon>
    </lineage>
</organism>
<gene>
    <name evidence="2" type="ORF">HAPAU_38200</name>
</gene>